<dbReference type="CDD" id="cd19138">
    <property type="entry name" value="AKR_YeaE"/>
    <property type="match status" value="1"/>
</dbReference>
<gene>
    <name evidence="5" type="ORF">CC1_00280</name>
</gene>
<dbReference type="EMBL" id="FP929038">
    <property type="protein sequence ID" value="CBK79007.1"/>
    <property type="molecule type" value="Genomic_DNA"/>
</dbReference>
<dbReference type="AlphaFoldDB" id="D4J3T6"/>
<dbReference type="InterPro" id="IPR020471">
    <property type="entry name" value="AKR"/>
</dbReference>
<reference evidence="5 6" key="2">
    <citation type="submission" date="2010-03" db="EMBL/GenBank/DDBJ databases">
        <authorList>
            <person name="Pajon A."/>
        </authorList>
    </citation>
    <scope>NUCLEOTIDE SEQUENCE [LARGE SCALE GENOMIC DNA]</scope>
    <source>
        <strain evidence="5 6">GD/7</strain>
    </source>
</reference>
<feature type="site" description="Lowers pKa of active site Tyr" evidence="3">
    <location>
        <position position="81"/>
    </location>
</feature>
<dbReference type="PANTHER" id="PTHR43638">
    <property type="entry name" value="OXIDOREDUCTASE, ALDO/KETO REDUCTASE FAMILY PROTEIN"/>
    <property type="match status" value="1"/>
</dbReference>
<sequence length="285" mass="32486">MKEEYLKLNDGSRMPRLGMGTWYLGENKAARKQEIEALRAGIHAGCSLIDTAEMYGSGKSEQLIGEAIKGIDRSSLFIVSKVYPHNAGRAHIFDALDRSLRNLRTDYLDLYLLHWRGQVPLRETVECMEQLVKEGKIRRWGVSNFDTDDMEELFSVKNGDHCAVNQVLYHLGSRGVEYDLMPWLEEHHVPLMAYCPLAQGGDLRRGLLNNKAVQMVAEQRHITAMQVLLAFVLHHENVIAIPRSGKAEHVLENCQAAEIKLTEEEYRLLDRAFPAPDHKVWLDIV</sequence>
<feature type="domain" description="NADP-dependent oxidoreductase" evidence="4">
    <location>
        <begin position="16"/>
        <end position="271"/>
    </location>
</feature>
<protein>
    <submittedName>
        <fullName evidence="5">Aldo/keto reductases, related to diketogulonate reductase</fullName>
    </submittedName>
</protein>
<organism evidence="5 6">
    <name type="scientific">Coprococcus catus GD/7</name>
    <dbReference type="NCBI Taxonomy" id="717962"/>
    <lineage>
        <taxon>Bacteria</taxon>
        <taxon>Bacillati</taxon>
        <taxon>Bacillota</taxon>
        <taxon>Clostridia</taxon>
        <taxon>Lachnospirales</taxon>
        <taxon>Lachnospiraceae</taxon>
        <taxon>Coprococcus</taxon>
    </lineage>
</organism>
<dbReference type="KEGG" id="cct:CC1_00280"/>
<dbReference type="Proteomes" id="UP000008798">
    <property type="component" value="Chromosome"/>
</dbReference>
<name>D4J3T6_9FIRM</name>
<dbReference type="PIRSF" id="PIRSF000097">
    <property type="entry name" value="AKR"/>
    <property type="match status" value="1"/>
</dbReference>
<dbReference type="Gene3D" id="3.20.20.100">
    <property type="entry name" value="NADP-dependent oxidoreductase domain"/>
    <property type="match status" value="1"/>
</dbReference>
<feature type="active site" description="Proton donor" evidence="1">
    <location>
        <position position="55"/>
    </location>
</feature>
<evidence type="ECO:0000259" key="4">
    <source>
        <dbReference type="Pfam" id="PF00248"/>
    </source>
</evidence>
<evidence type="ECO:0000256" key="3">
    <source>
        <dbReference type="PIRSR" id="PIRSR000097-3"/>
    </source>
</evidence>
<accession>D4J3T6</accession>
<dbReference type="RefSeq" id="WP_015512610.1">
    <property type="nucleotide sequence ID" value="NC_021009.1"/>
</dbReference>
<proteinExistence type="predicted"/>
<evidence type="ECO:0000313" key="5">
    <source>
        <dbReference type="EMBL" id="CBK79007.1"/>
    </source>
</evidence>
<dbReference type="PATRIC" id="fig|717962.3.peg.19"/>
<evidence type="ECO:0000313" key="6">
    <source>
        <dbReference type="Proteomes" id="UP000008798"/>
    </source>
</evidence>
<evidence type="ECO:0000256" key="1">
    <source>
        <dbReference type="PIRSR" id="PIRSR000097-1"/>
    </source>
</evidence>
<dbReference type="HOGENOM" id="CLU_023205_2_3_9"/>
<dbReference type="SUPFAM" id="SSF51430">
    <property type="entry name" value="NAD(P)-linked oxidoreductase"/>
    <property type="match status" value="1"/>
</dbReference>
<dbReference type="InterPro" id="IPR036812">
    <property type="entry name" value="NAD(P)_OxRdtase_dom_sf"/>
</dbReference>
<dbReference type="STRING" id="717962.CC1_00280"/>
<evidence type="ECO:0000256" key="2">
    <source>
        <dbReference type="PIRSR" id="PIRSR000097-2"/>
    </source>
</evidence>
<dbReference type="InterPro" id="IPR023210">
    <property type="entry name" value="NADP_OxRdtase_dom"/>
</dbReference>
<feature type="binding site" evidence="2">
    <location>
        <position position="114"/>
    </location>
    <ligand>
        <name>substrate</name>
    </ligand>
</feature>
<dbReference type="PRINTS" id="PR00069">
    <property type="entry name" value="ALDKETRDTASE"/>
</dbReference>
<dbReference type="GO" id="GO:0016491">
    <property type="term" value="F:oxidoreductase activity"/>
    <property type="evidence" value="ECO:0007669"/>
    <property type="project" value="InterPro"/>
</dbReference>
<reference evidence="5 6" key="1">
    <citation type="submission" date="2010-03" db="EMBL/GenBank/DDBJ databases">
        <title>The genome sequence of Coprococcus catus GD/7.</title>
        <authorList>
            <consortium name="metaHIT consortium -- http://www.metahit.eu/"/>
            <person name="Pajon A."/>
            <person name="Turner K."/>
            <person name="Parkhill J."/>
            <person name="Duncan S."/>
            <person name="Flint H."/>
        </authorList>
    </citation>
    <scope>NUCLEOTIDE SEQUENCE [LARGE SCALE GENOMIC DNA]</scope>
    <source>
        <strain evidence="5 6">GD/7</strain>
    </source>
</reference>
<dbReference type="Pfam" id="PF00248">
    <property type="entry name" value="Aldo_ket_red"/>
    <property type="match status" value="1"/>
</dbReference>
<dbReference type="PANTHER" id="PTHR43638:SF3">
    <property type="entry name" value="ALDEHYDE REDUCTASE"/>
    <property type="match status" value="1"/>
</dbReference>